<keyword evidence="8" id="KW-1185">Reference proteome</keyword>
<dbReference type="AlphaFoldDB" id="F9YBH0"/>
<dbReference type="RefSeq" id="WP_013385684.1">
    <property type="nucleotide sequence ID" value="NC_017385.1"/>
</dbReference>
<dbReference type="InterPro" id="IPR043143">
    <property type="entry name" value="Mal/L-sulf/L-lact_DH-like_NADP"/>
</dbReference>
<dbReference type="PANTHER" id="PTHR11091">
    <property type="entry name" value="OXIDOREDUCTASE-RELATED"/>
    <property type="match status" value="1"/>
</dbReference>
<evidence type="ECO:0000313" key="8">
    <source>
        <dbReference type="Proteomes" id="UP000000692"/>
    </source>
</evidence>
<dbReference type="EC" id="1.5.1.21" evidence="5"/>
<evidence type="ECO:0000256" key="3">
    <source>
        <dbReference type="ARBA" id="ARBA00050122"/>
    </source>
</evidence>
<evidence type="ECO:0000313" key="7">
    <source>
        <dbReference type="EMBL" id="AEM42722.1"/>
    </source>
</evidence>
<keyword evidence="7" id="KW-0614">Plasmid</keyword>
<dbReference type="Proteomes" id="UP000000692">
    <property type="component" value="Plasmid 2"/>
</dbReference>
<dbReference type="PATRIC" id="fig|759362.5.peg.2998"/>
<dbReference type="InterPro" id="IPR043144">
    <property type="entry name" value="Mal/L-sulf/L-lact_DH-like_ah"/>
</dbReference>
<dbReference type="Gene3D" id="1.10.1530.10">
    <property type="match status" value="1"/>
</dbReference>
<dbReference type="EMBL" id="CP002020">
    <property type="protein sequence ID" value="AEM42722.1"/>
    <property type="molecule type" value="Genomic_DNA"/>
</dbReference>
<protein>
    <recommendedName>
        <fullName evidence="6">Delta(1)-pyrroline-2-carboxylate/Delta(1)-piperideine-2-carboxylate reductase</fullName>
        <ecNumber evidence="5">1.5.1.21</ecNumber>
    </recommendedName>
</protein>
<comment type="catalytic activity">
    <reaction evidence="4">
        <text>L-proline + NADP(+) = 1-pyrroline-2-carboxylate + NADPH + H(+)</text>
        <dbReference type="Rhea" id="RHEA:20317"/>
        <dbReference type="ChEBI" id="CHEBI:15378"/>
        <dbReference type="ChEBI" id="CHEBI:39785"/>
        <dbReference type="ChEBI" id="CHEBI:57783"/>
        <dbReference type="ChEBI" id="CHEBI:58349"/>
        <dbReference type="ChEBI" id="CHEBI:60039"/>
        <dbReference type="EC" id="1.5.1.21"/>
    </reaction>
</comment>
<evidence type="ECO:0000256" key="2">
    <source>
        <dbReference type="ARBA" id="ARBA00023002"/>
    </source>
</evidence>
<keyword evidence="2 7" id="KW-0560">Oxidoreductase</keyword>
<evidence type="ECO:0000256" key="5">
    <source>
        <dbReference type="ARBA" id="ARBA00066966"/>
    </source>
</evidence>
<dbReference type="Pfam" id="PF02615">
    <property type="entry name" value="Ldh_2"/>
    <property type="match status" value="1"/>
</dbReference>
<name>F9YBH0_KETVW</name>
<organism evidence="7 8">
    <name type="scientific">Ketogulonicigenium vulgare (strain WSH-001)</name>
    <dbReference type="NCBI Taxonomy" id="759362"/>
    <lineage>
        <taxon>Bacteria</taxon>
        <taxon>Pseudomonadati</taxon>
        <taxon>Pseudomonadota</taxon>
        <taxon>Alphaproteobacteria</taxon>
        <taxon>Rhodobacterales</taxon>
        <taxon>Roseobacteraceae</taxon>
        <taxon>Ketogulonicigenium</taxon>
    </lineage>
</organism>
<dbReference type="PANTHER" id="PTHR11091:SF0">
    <property type="entry name" value="MALATE DEHYDROGENASE"/>
    <property type="match status" value="1"/>
</dbReference>
<evidence type="ECO:0000256" key="6">
    <source>
        <dbReference type="ARBA" id="ARBA00068106"/>
    </source>
</evidence>
<geneLocation type="plasmid" evidence="8">
    <name>pKVU_200</name>
</geneLocation>
<dbReference type="GO" id="GO:0047125">
    <property type="term" value="F:delta1-piperideine-2-carboxylate reductase activity"/>
    <property type="evidence" value="ECO:0007669"/>
    <property type="project" value="UniProtKB-EC"/>
</dbReference>
<reference evidence="7 8" key="1">
    <citation type="journal article" date="2011" name="J. Bacteriol.">
        <title>Complete genome sequence of the industrial strain Ketogulonicigenium vulgare WSH-001.</title>
        <authorList>
            <person name="Liu L."/>
            <person name="Li Y."/>
            <person name="Zhang J."/>
            <person name="Zhou Z."/>
            <person name="Liu J."/>
            <person name="Li X."/>
            <person name="Zhou J."/>
            <person name="Du G."/>
            <person name="Wang L."/>
            <person name="Chen J."/>
        </authorList>
    </citation>
    <scope>NUCLEOTIDE SEQUENCE [LARGE SCALE GENOMIC DNA]</scope>
    <source>
        <strain evidence="7 8">WSH-001</strain>
        <plasmid evidence="8">pKVU_200</plasmid>
    </source>
</reference>
<dbReference type="FunFam" id="3.30.1370.60:FF:000002">
    <property type="entry name" value="Malate/L-lactate family dehydrogenase"/>
    <property type="match status" value="1"/>
</dbReference>
<dbReference type="InterPro" id="IPR036111">
    <property type="entry name" value="Mal/L-sulfo/L-lacto_DH-like_sf"/>
</dbReference>
<evidence type="ECO:0000256" key="1">
    <source>
        <dbReference type="ARBA" id="ARBA00006056"/>
    </source>
</evidence>
<dbReference type="Gene3D" id="3.30.1370.60">
    <property type="entry name" value="Hypothetical oxidoreductase yiak, domain 2"/>
    <property type="match status" value="1"/>
</dbReference>
<dbReference type="OrthoDB" id="9811519at2"/>
<dbReference type="HOGENOM" id="CLU_040452_0_0_5"/>
<comment type="similarity">
    <text evidence="1">Belongs to the LDH2/MDH2 oxidoreductase family.</text>
</comment>
<dbReference type="SUPFAM" id="SSF89733">
    <property type="entry name" value="L-sulfolactate dehydrogenase-like"/>
    <property type="match status" value="1"/>
</dbReference>
<dbReference type="GO" id="GO:0050241">
    <property type="term" value="F:pyrroline-2-carboxylate reductase activity"/>
    <property type="evidence" value="ECO:0007669"/>
    <property type="project" value="UniProtKB-ARBA"/>
</dbReference>
<comment type="catalytic activity">
    <reaction evidence="3">
        <text>L-pipecolate + NADP(+) = Delta(1)-piperideine-2-carboxylate + NADPH + H(+)</text>
        <dbReference type="Rhea" id="RHEA:12524"/>
        <dbReference type="ChEBI" id="CHEBI:15378"/>
        <dbReference type="ChEBI" id="CHEBI:57783"/>
        <dbReference type="ChEBI" id="CHEBI:58349"/>
        <dbReference type="ChEBI" id="CHEBI:61185"/>
        <dbReference type="ChEBI" id="CHEBI:77631"/>
        <dbReference type="EC" id="1.5.1.21"/>
    </reaction>
</comment>
<sequence>MAQRLSFDELVIVLEDILQKAGTSPDVAAIIAQNCAACERDGSKSHGIFRMRGYVSTLASGWVDGAAQPVVEDAAPSFLRVDAQNGFAQPALAAARPLLLDKLRENGAAVLAIRNSHHLSALWPDIEPFADEGYIALSVVNSMAVTVPFGAKRAVFGTNPIAFAAPVAGDLPFVFDMATSAWSHGDVQIARAEGRLLPEGVGVDAGGAPTRDPNLVLEGGALLPFGGHKGSAISMMIELLGAALTGGKFSTEVDWSRHPGAVTPHTGQFILLIDPARGGGLPFDLRAAEFTQTMREAGLDHLPGVRRHKNRAKALQSGMTLDADAWANLDKLRQFGIAGLNG</sequence>
<evidence type="ECO:0000256" key="4">
    <source>
        <dbReference type="ARBA" id="ARBA00052446"/>
    </source>
</evidence>
<proteinExistence type="inferred from homology"/>
<dbReference type="KEGG" id="kvl:KVU_PB0044"/>
<gene>
    <name evidence="7" type="ordered locus">KVU_PB0044</name>
</gene>
<dbReference type="InterPro" id="IPR003767">
    <property type="entry name" value="Malate/L-lactate_DH-like"/>
</dbReference>
<accession>F9YBH0</accession>
<dbReference type="GO" id="GO:0006560">
    <property type="term" value="P:proline metabolic process"/>
    <property type="evidence" value="ECO:0007669"/>
    <property type="project" value="UniProtKB-ARBA"/>
</dbReference>